<evidence type="ECO:0000313" key="1">
    <source>
        <dbReference type="EMBL" id="MDR6723263.1"/>
    </source>
</evidence>
<accession>A0AAP5GZ13</accession>
<evidence type="ECO:0008006" key="3">
    <source>
        <dbReference type="Google" id="ProtNLM"/>
    </source>
</evidence>
<dbReference type="InterPro" id="IPR025460">
    <property type="entry name" value="DUF4280"/>
</dbReference>
<proteinExistence type="predicted"/>
<organism evidence="1 2">
    <name type="scientific">Paenibacillus amylolyticus</name>
    <dbReference type="NCBI Taxonomy" id="1451"/>
    <lineage>
        <taxon>Bacteria</taxon>
        <taxon>Bacillati</taxon>
        <taxon>Bacillota</taxon>
        <taxon>Bacilli</taxon>
        <taxon>Bacillales</taxon>
        <taxon>Paenibacillaceae</taxon>
        <taxon>Paenibacillus</taxon>
    </lineage>
</organism>
<name>A0AAP5GZ13_PAEAM</name>
<dbReference type="RefSeq" id="WP_056695786.1">
    <property type="nucleotide sequence ID" value="NZ_JAVDTR010000004.1"/>
</dbReference>
<dbReference type="AlphaFoldDB" id="A0AAP5GZ13"/>
<gene>
    <name evidence="1" type="ORF">J2W91_001715</name>
</gene>
<sequence>MAEAIGATRPDVVDEGAGGPTYVVAGAILSCSCGTQLNRLKIPYSHGVHLKEKAQLNVADATPMIHIMPFGNCTSQLNPVVQTGEFDIEGVQKAPCIPSISTPWMEGKTDVLIENEPALLSTCMNMCLHGGYIQIEDDGQELGGSSIGGTTGFGGNIR</sequence>
<reference evidence="1" key="1">
    <citation type="submission" date="2023-07" db="EMBL/GenBank/DDBJ databases">
        <title>Sorghum-associated microbial communities from plants grown in Nebraska, USA.</title>
        <authorList>
            <person name="Schachtman D."/>
        </authorList>
    </citation>
    <scope>NUCLEOTIDE SEQUENCE</scope>
    <source>
        <strain evidence="1">BE80</strain>
    </source>
</reference>
<evidence type="ECO:0000313" key="2">
    <source>
        <dbReference type="Proteomes" id="UP001254832"/>
    </source>
</evidence>
<dbReference type="EMBL" id="JAVDTR010000004">
    <property type="protein sequence ID" value="MDR6723263.1"/>
    <property type="molecule type" value="Genomic_DNA"/>
</dbReference>
<dbReference type="Proteomes" id="UP001254832">
    <property type="component" value="Unassembled WGS sequence"/>
</dbReference>
<comment type="caution">
    <text evidence="1">The sequence shown here is derived from an EMBL/GenBank/DDBJ whole genome shotgun (WGS) entry which is preliminary data.</text>
</comment>
<protein>
    <recommendedName>
        <fullName evidence="3">DUF4280 domain-containing protein</fullName>
    </recommendedName>
</protein>
<dbReference type="Pfam" id="PF14107">
    <property type="entry name" value="DUF4280"/>
    <property type="match status" value="1"/>
</dbReference>